<dbReference type="InterPro" id="IPR023210">
    <property type="entry name" value="NADP_OxRdtase_dom"/>
</dbReference>
<evidence type="ECO:0000313" key="2">
    <source>
        <dbReference type="EMBL" id="MFD2598806.1"/>
    </source>
</evidence>
<dbReference type="Gene3D" id="3.20.20.100">
    <property type="entry name" value="NADP-dependent oxidoreductase domain"/>
    <property type="match status" value="1"/>
</dbReference>
<gene>
    <name evidence="2" type="ORF">ACFSQ3_07560</name>
</gene>
<dbReference type="PRINTS" id="PR00069">
    <property type="entry name" value="ALDKETRDTASE"/>
</dbReference>
<dbReference type="EMBL" id="JBHUMA010000006">
    <property type="protein sequence ID" value="MFD2598806.1"/>
    <property type="molecule type" value="Genomic_DNA"/>
</dbReference>
<evidence type="ECO:0000313" key="3">
    <source>
        <dbReference type="Proteomes" id="UP001597393"/>
    </source>
</evidence>
<proteinExistence type="predicted"/>
<keyword evidence="3" id="KW-1185">Reference proteome</keyword>
<accession>A0ABW5NI55</accession>
<comment type="caution">
    <text evidence="2">The sequence shown here is derived from an EMBL/GenBank/DDBJ whole genome shotgun (WGS) entry which is preliminary data.</text>
</comment>
<dbReference type="CDD" id="cd19086">
    <property type="entry name" value="AKR_AKR11C1"/>
    <property type="match status" value="1"/>
</dbReference>
<reference evidence="3" key="1">
    <citation type="journal article" date="2019" name="Int. J. Syst. Evol. Microbiol.">
        <title>The Global Catalogue of Microorganisms (GCM) 10K type strain sequencing project: providing services to taxonomists for standard genome sequencing and annotation.</title>
        <authorList>
            <consortium name="The Broad Institute Genomics Platform"/>
            <consortium name="The Broad Institute Genome Sequencing Center for Infectious Disease"/>
            <person name="Wu L."/>
            <person name="Ma J."/>
        </authorList>
    </citation>
    <scope>NUCLEOTIDE SEQUENCE [LARGE SCALE GENOMIC DNA]</scope>
    <source>
        <strain evidence="3">KCTC 42248</strain>
    </source>
</reference>
<dbReference type="Proteomes" id="UP001597393">
    <property type="component" value="Unassembled WGS sequence"/>
</dbReference>
<dbReference type="InterPro" id="IPR020471">
    <property type="entry name" value="AKR"/>
</dbReference>
<dbReference type="RefSeq" id="WP_380868936.1">
    <property type="nucleotide sequence ID" value="NZ_JBHUMA010000006.1"/>
</dbReference>
<dbReference type="SUPFAM" id="SSF51430">
    <property type="entry name" value="NAD(P)-linked oxidoreductase"/>
    <property type="match status" value="1"/>
</dbReference>
<dbReference type="Pfam" id="PF00248">
    <property type="entry name" value="Aldo_ket_red"/>
    <property type="match status" value="1"/>
</dbReference>
<sequence length="301" mass="33347">MLYNSIGATDMQASQIGLGCMSISGGPTKVNLDIVRRAFDGGITYYDTADIYDKGLNENLLGQAVQGFRQQVILATKVGNKWKSNDEGLDWCASAEHILKEVDASLTRLKTDYIDLYQLHGGTIEDPFDEVVEAFELLVKAGKIRAYGISSIRPNVFLNYAEKSGISSNMMPYNILDRRPEEYFNAVENAQVDIVARGVLAQGLLINKPTKAYLHHTEAEVALAQRHIQRVADETGSTATSIALRYAISPPSVKRLVVGIRSMKQLDDVLKAASMLTPLDMEMKEDLESGLRWEGYTSHLR</sequence>
<organism evidence="2 3">
    <name type="scientific">Sphingobacterium corticis</name>
    <dbReference type="NCBI Taxonomy" id="1812823"/>
    <lineage>
        <taxon>Bacteria</taxon>
        <taxon>Pseudomonadati</taxon>
        <taxon>Bacteroidota</taxon>
        <taxon>Sphingobacteriia</taxon>
        <taxon>Sphingobacteriales</taxon>
        <taxon>Sphingobacteriaceae</taxon>
        <taxon>Sphingobacterium</taxon>
    </lineage>
</organism>
<feature type="domain" description="NADP-dependent oxidoreductase" evidence="1">
    <location>
        <begin position="16"/>
        <end position="283"/>
    </location>
</feature>
<evidence type="ECO:0000259" key="1">
    <source>
        <dbReference type="Pfam" id="PF00248"/>
    </source>
</evidence>
<name>A0ABW5NI55_9SPHI</name>
<protein>
    <submittedName>
        <fullName evidence="2">Aldo/keto reductase</fullName>
    </submittedName>
</protein>
<dbReference type="InterPro" id="IPR036812">
    <property type="entry name" value="NAD(P)_OxRdtase_dom_sf"/>
</dbReference>
<dbReference type="InterPro" id="IPR053135">
    <property type="entry name" value="AKR2_Oxidoreductase"/>
</dbReference>
<dbReference type="PANTHER" id="PTHR43312">
    <property type="entry name" value="D-THREO-ALDOSE 1-DEHYDROGENASE"/>
    <property type="match status" value="1"/>
</dbReference>
<dbReference type="PANTHER" id="PTHR43312:SF1">
    <property type="entry name" value="NADP-DEPENDENT OXIDOREDUCTASE DOMAIN-CONTAINING PROTEIN"/>
    <property type="match status" value="1"/>
</dbReference>